<protein>
    <recommendedName>
        <fullName evidence="4">HTH-type transcriptional regulator</fullName>
    </recommendedName>
</protein>
<dbReference type="InterPro" id="IPR011991">
    <property type="entry name" value="ArsR-like_HTH"/>
</dbReference>
<proteinExistence type="inferred from homology"/>
<dbReference type="HOGENOM" id="CLU_107540_0_0_5"/>
<comment type="similarity">
    <text evidence="4">Belongs to the GbsR family.</text>
</comment>
<sequence length="190" mass="21452">MTTLPPLIQDFVLHFGEMGSRWGMTRTVGQIYALLFVSSEPLCAEDMVAALGISRSNVSMSLRELQSWNLLVMKPRPGDRRDFYTTPDDVWQILRILAEERKRREVAPTLAVLDRLLVREPTGESERHAQARMAQMNDLVVQLTSWYDDVKRLDDARLSSLLKLGGKIVRLLGKLERPAASAHPGEDVAP</sequence>
<dbReference type="InterPro" id="IPR000835">
    <property type="entry name" value="HTH_MarR-typ"/>
</dbReference>
<name>A8IMM8_AZOC5</name>
<reference evidence="6 7" key="4">
    <citation type="journal article" date="2009" name="Appl. Environ. Microbiol.">
        <title>Comparative genome-wide transcriptional profiling of Azorhizobium caulinodans ORS571 grown under free-living and symbiotic conditions.</title>
        <authorList>
            <person name="Tsukada S."/>
            <person name="Aono T."/>
            <person name="Akiba N."/>
            <person name="Lee KB."/>
            <person name="Liu CT."/>
            <person name="Toyazaki H."/>
            <person name="Oyaizu H."/>
        </authorList>
    </citation>
    <scope>NUCLEOTIDE SEQUENCE [LARGE SCALE GENOMIC DNA]</scope>
    <source>
        <strain evidence="7">ATCC 43989 / DSM 5975 / JCM 20966 / LMG 6465 / NBRC 14845 / NCIMB 13405 / ORS 571</strain>
    </source>
</reference>
<accession>A8IMM8</accession>
<keyword evidence="7" id="KW-1185">Reference proteome</keyword>
<dbReference type="KEGG" id="azc:AZC_0581"/>
<organism evidence="6 7">
    <name type="scientific">Azorhizobium caulinodans (strain ATCC 43989 / DSM 5975 / JCM 20966 / LMG 6465 / NBRC 14845 / NCIMB 13405 / ORS 571)</name>
    <dbReference type="NCBI Taxonomy" id="438753"/>
    <lineage>
        <taxon>Bacteria</taxon>
        <taxon>Pseudomonadati</taxon>
        <taxon>Pseudomonadota</taxon>
        <taxon>Alphaproteobacteria</taxon>
        <taxon>Hyphomicrobiales</taxon>
        <taxon>Xanthobacteraceae</taxon>
        <taxon>Azorhizobium</taxon>
    </lineage>
</organism>
<keyword evidence="2 4" id="KW-0238">DNA-binding</keyword>
<dbReference type="EMBL" id="AP009384">
    <property type="protein sequence ID" value="BAF86579.1"/>
    <property type="molecule type" value="Genomic_DNA"/>
</dbReference>
<keyword evidence="3 4" id="KW-0804">Transcription</keyword>
<evidence type="ECO:0000313" key="6">
    <source>
        <dbReference type="EMBL" id="BAF86579.1"/>
    </source>
</evidence>
<evidence type="ECO:0000256" key="1">
    <source>
        <dbReference type="ARBA" id="ARBA00023015"/>
    </source>
</evidence>
<dbReference type="CDD" id="cd00090">
    <property type="entry name" value="HTH_ARSR"/>
    <property type="match status" value="1"/>
</dbReference>
<gene>
    <name evidence="6" type="ordered locus">AZC_0581</name>
</gene>
<dbReference type="AlphaFoldDB" id="A8IMM8"/>
<dbReference type="STRING" id="438753.AZC_0581"/>
<dbReference type="PANTHER" id="PTHR38465">
    <property type="entry name" value="HTH-TYPE TRANSCRIPTIONAL REGULATOR MJ1563-RELATED"/>
    <property type="match status" value="1"/>
</dbReference>
<evidence type="ECO:0000256" key="3">
    <source>
        <dbReference type="ARBA" id="ARBA00023163"/>
    </source>
</evidence>
<reference evidence="7" key="2">
    <citation type="submission" date="2007-04" db="EMBL/GenBank/DDBJ databases">
        <title>Complete genome sequence of the nitrogen-fixing bacterium Azorhizobium caulinodans ORS571.</title>
        <authorList>
            <person name="Lee K.B."/>
            <person name="Backer P.D."/>
            <person name="Aono T."/>
            <person name="Liu C.T."/>
            <person name="Suzuki S."/>
            <person name="Suzuki T."/>
            <person name="Kaneko T."/>
            <person name="Yamada M."/>
            <person name="Tabata S."/>
            <person name="Kupfer D.M."/>
            <person name="Najar F.Z."/>
            <person name="Wiley G.B."/>
            <person name="Roe B."/>
            <person name="Binnewies T."/>
            <person name="Ussery D."/>
            <person name="Vereecke D."/>
            <person name="Gevers D."/>
            <person name="Holsters M."/>
            <person name="Oyaizu H."/>
        </authorList>
    </citation>
    <scope>NUCLEOTIDE SEQUENCE [LARGE SCALE GENOMIC DNA]</scope>
    <source>
        <strain evidence="7">ATCC 43989 / DSM 5975 / JCM 20966 / LMG 6465 / NBRC 14845 / NCIMB 13405 / ORS 571</strain>
    </source>
</reference>
<dbReference type="GO" id="GO:0003700">
    <property type="term" value="F:DNA-binding transcription factor activity"/>
    <property type="evidence" value="ECO:0007669"/>
    <property type="project" value="InterPro"/>
</dbReference>
<feature type="domain" description="HTH marR-type" evidence="5">
    <location>
        <begin position="22"/>
        <end position="81"/>
    </location>
</feature>
<keyword evidence="1 4" id="KW-0805">Transcription regulation</keyword>
<reference evidence="6 7" key="3">
    <citation type="journal article" date="2008" name="BMC Genomics">
        <title>The genome of the versatile nitrogen fixer Azorhizobium caulinodans ORS571.</title>
        <authorList>
            <person name="Lee KB."/>
            <person name="Backer P.D."/>
            <person name="Aono T."/>
            <person name="Liu CT."/>
            <person name="Suzuki S."/>
            <person name="Suzuki T."/>
            <person name="Kaneko T."/>
            <person name="Yamada M."/>
            <person name="Tabata S."/>
            <person name="Kupfer D.M."/>
            <person name="Najar F.Z."/>
            <person name="Wiley G.B."/>
            <person name="Roe B."/>
            <person name="Binnewies T.T."/>
            <person name="Ussery D.W."/>
            <person name="D'Haeze W."/>
            <person name="Herder J.D."/>
            <person name="Gevers D."/>
            <person name="Vereecke D."/>
            <person name="Holsters M."/>
            <person name="Oyaizu H."/>
        </authorList>
    </citation>
    <scope>NUCLEOTIDE SEQUENCE [LARGE SCALE GENOMIC DNA]</scope>
    <source>
        <strain evidence="7">ATCC 43989 / DSM 5975 / JCM 20966 / LMG 6465 / NBRC 14845 / NCIMB 13405 / ORS 571</strain>
    </source>
</reference>
<reference evidence="6 7" key="6">
    <citation type="journal article" date="2011" name="Appl. Environ. Microbiol.">
        <title>Involvement of the azorhizobial chromosome partition gene (parA) in the onset of bacteroid differentiation during Sesbania rostrata stem nodule development.</title>
        <authorList>
            <person name="Liu CT."/>
            <person name="Lee KB."/>
            <person name="Wang YS."/>
            <person name="Peng MH."/>
            <person name="Lee KT."/>
            <person name="Suzuki S."/>
            <person name="Suzuki T."/>
            <person name="Oyaizu H."/>
        </authorList>
    </citation>
    <scope>NUCLEOTIDE SEQUENCE [LARGE SCALE GENOMIC DNA]</scope>
    <source>
        <strain evidence="7">ATCC 43989 / DSM 5975 / JCM 20966 / LMG 6465 / NBRC 14845 / NCIMB 13405 / ORS 571</strain>
    </source>
</reference>
<dbReference type="eggNOG" id="COG1510">
    <property type="taxonomic scope" value="Bacteria"/>
</dbReference>
<dbReference type="RefSeq" id="WP_012169112.1">
    <property type="nucleotide sequence ID" value="NC_009937.1"/>
</dbReference>
<evidence type="ECO:0000313" key="7">
    <source>
        <dbReference type="Proteomes" id="UP000000270"/>
    </source>
</evidence>
<dbReference type="SUPFAM" id="SSF46785">
    <property type="entry name" value="Winged helix' DNA-binding domain"/>
    <property type="match status" value="1"/>
</dbReference>
<dbReference type="Gene3D" id="1.10.10.10">
    <property type="entry name" value="Winged helix-like DNA-binding domain superfamily/Winged helix DNA-binding domain"/>
    <property type="match status" value="1"/>
</dbReference>
<dbReference type="InterPro" id="IPR036388">
    <property type="entry name" value="WH-like_DNA-bd_sf"/>
</dbReference>
<dbReference type="InterPro" id="IPR026282">
    <property type="entry name" value="MJ1563"/>
</dbReference>
<dbReference type="GO" id="GO:0003677">
    <property type="term" value="F:DNA binding"/>
    <property type="evidence" value="ECO:0007669"/>
    <property type="project" value="UniProtKB-UniRule"/>
</dbReference>
<evidence type="ECO:0000256" key="4">
    <source>
        <dbReference type="PIRNR" id="PIRNR006707"/>
    </source>
</evidence>
<evidence type="ECO:0000259" key="5">
    <source>
        <dbReference type="Pfam" id="PF12802"/>
    </source>
</evidence>
<reference evidence="6 7" key="1">
    <citation type="journal article" date="2007" name="Appl. Environ. Microbiol.">
        <title>Rhizobial factors required for stem nodule maturation and maintenance in Sesbania rostrata-Azorhizobium caulinodans ORS571 symbiosis.</title>
        <authorList>
            <person name="Suzuki S."/>
            <person name="Aono T."/>
            <person name="Lee KB."/>
            <person name="Suzuki T."/>
            <person name="Liu CT."/>
            <person name="Miwa H."/>
            <person name="Wakao S."/>
            <person name="Iki T."/>
            <person name="Oyaizu H."/>
        </authorList>
    </citation>
    <scope>NUCLEOTIDE SEQUENCE [LARGE SCALE GENOMIC DNA]</scope>
    <source>
        <strain evidence="7">ATCC 43989 / DSM 5975 / JCM 20966 / LMG 6465 / NBRC 14845 / NCIMB 13405 / ORS 571</strain>
    </source>
</reference>
<evidence type="ECO:0000256" key="2">
    <source>
        <dbReference type="ARBA" id="ARBA00023125"/>
    </source>
</evidence>
<dbReference type="PIRSF" id="PIRSF006707">
    <property type="entry name" value="MJ1563"/>
    <property type="match status" value="1"/>
</dbReference>
<dbReference type="PANTHER" id="PTHR38465:SF1">
    <property type="entry name" value="HTH-TYPE TRANSCRIPTIONAL REGULATOR MJ1563-RELATED"/>
    <property type="match status" value="1"/>
</dbReference>
<dbReference type="InterPro" id="IPR052362">
    <property type="entry name" value="HTH-GbsR_regulator"/>
</dbReference>
<dbReference type="Pfam" id="PF12802">
    <property type="entry name" value="MarR_2"/>
    <property type="match status" value="1"/>
</dbReference>
<dbReference type="InterPro" id="IPR036390">
    <property type="entry name" value="WH_DNA-bd_sf"/>
</dbReference>
<reference evidence="6 7" key="5">
    <citation type="journal article" date="2010" name="Appl. Environ. Microbiol.">
        <title>phrR-like gene praR of Azorhizobium caulinodans ORS571 is essential for symbiosis with Sesbania rostrata and is involved in expression of reb genes.</title>
        <authorList>
            <person name="Akiba N."/>
            <person name="Aono T."/>
            <person name="Toyazaki H."/>
            <person name="Sato S."/>
            <person name="Oyaizu H."/>
        </authorList>
    </citation>
    <scope>NUCLEOTIDE SEQUENCE [LARGE SCALE GENOMIC DNA]</scope>
    <source>
        <strain evidence="7">ATCC 43989 / DSM 5975 / JCM 20966 / LMG 6465 / NBRC 14845 / NCIMB 13405 / ORS 571</strain>
    </source>
</reference>
<dbReference type="Proteomes" id="UP000000270">
    <property type="component" value="Chromosome"/>
</dbReference>